<protein>
    <recommendedName>
        <fullName evidence="2">Fungal N-terminal domain-containing protein</fullName>
    </recommendedName>
</protein>
<gene>
    <name evidence="1" type="ORF">FOPG_14478</name>
</gene>
<name>X0HCC8_FUSOX</name>
<dbReference type="Proteomes" id="UP000030676">
    <property type="component" value="Unassembled WGS sequence"/>
</dbReference>
<proteinExistence type="predicted"/>
<accession>X0HCC8</accession>
<dbReference type="HOGENOM" id="CLU_011667_0_0_1"/>
<reference evidence="1" key="2">
    <citation type="submission" date="2014-03" db="EMBL/GenBank/DDBJ databases">
        <title>The Genome Annotation of Fusarium oxysporum PHW808.</title>
        <authorList>
            <consortium name="The Broad Institute Genomics Platform"/>
            <person name="Ma L.-J."/>
            <person name="Corby-Kistler H."/>
            <person name="Broz K."/>
            <person name="Gale L.R."/>
            <person name="Jonkers W."/>
            <person name="O'Donnell K."/>
            <person name="Ploetz R."/>
            <person name="Steinberg C."/>
            <person name="Schwartz D.C."/>
            <person name="VanEtten H."/>
            <person name="Zhou S."/>
            <person name="Young S.K."/>
            <person name="Zeng Q."/>
            <person name="Gargeya S."/>
            <person name="Fitzgerald M."/>
            <person name="Abouelleil A."/>
            <person name="Alvarado L."/>
            <person name="Chapman S.B."/>
            <person name="Gainer-Dewar J."/>
            <person name="Goldberg J."/>
            <person name="Griggs A."/>
            <person name="Gujja S."/>
            <person name="Hansen M."/>
            <person name="Howarth C."/>
            <person name="Imamovic A."/>
            <person name="Ireland A."/>
            <person name="Larimer J."/>
            <person name="McCowan C."/>
            <person name="Murphy C."/>
            <person name="Pearson M."/>
            <person name="Poon T.W."/>
            <person name="Priest M."/>
            <person name="Roberts A."/>
            <person name="Saif S."/>
            <person name="Shea T."/>
            <person name="Sykes S."/>
            <person name="Wortman J."/>
            <person name="Nusbaum C."/>
            <person name="Birren B."/>
        </authorList>
    </citation>
    <scope>NUCLEOTIDE SEQUENCE</scope>
    <source>
        <strain evidence="1">54008</strain>
    </source>
</reference>
<dbReference type="AlphaFoldDB" id="X0HCC8"/>
<dbReference type="EMBL" id="KK033257">
    <property type="protein sequence ID" value="EXL69586.1"/>
    <property type="molecule type" value="Genomic_DNA"/>
</dbReference>
<evidence type="ECO:0000313" key="1">
    <source>
        <dbReference type="EMBL" id="EXL69586.1"/>
    </source>
</evidence>
<organism evidence="1">
    <name type="scientific">Fusarium oxysporum f. sp. conglutinans race 2 54008</name>
    <dbReference type="NCBI Taxonomy" id="1089457"/>
    <lineage>
        <taxon>Eukaryota</taxon>
        <taxon>Fungi</taxon>
        <taxon>Dikarya</taxon>
        <taxon>Ascomycota</taxon>
        <taxon>Pezizomycotina</taxon>
        <taxon>Sordariomycetes</taxon>
        <taxon>Hypocreomycetidae</taxon>
        <taxon>Hypocreales</taxon>
        <taxon>Nectriaceae</taxon>
        <taxon>Fusarium</taxon>
        <taxon>Fusarium oxysporum species complex</taxon>
    </lineage>
</organism>
<dbReference type="OrthoDB" id="1577640at2759"/>
<reference evidence="1" key="1">
    <citation type="submission" date="2011-11" db="EMBL/GenBank/DDBJ databases">
        <title>The Genome Sequence of Fusarium oxysporum PHW808.</title>
        <authorList>
            <consortium name="The Broad Institute Genome Sequencing Platform"/>
            <person name="Ma L.-J."/>
            <person name="Gale L.R."/>
            <person name="Schwartz D.C."/>
            <person name="Zhou S."/>
            <person name="Corby-Kistler H."/>
            <person name="Young S.K."/>
            <person name="Zeng Q."/>
            <person name="Gargeya S."/>
            <person name="Fitzgerald M."/>
            <person name="Haas B."/>
            <person name="Abouelleil A."/>
            <person name="Alvarado L."/>
            <person name="Arachchi H.M."/>
            <person name="Berlin A."/>
            <person name="Brown A."/>
            <person name="Chapman S.B."/>
            <person name="Chen Z."/>
            <person name="Dunbar C."/>
            <person name="Freedman E."/>
            <person name="Gearin G."/>
            <person name="Goldberg J."/>
            <person name="Griggs A."/>
            <person name="Gujja S."/>
            <person name="Heiman D."/>
            <person name="Howarth C."/>
            <person name="Larson L."/>
            <person name="Lui A."/>
            <person name="MacDonald P.J.P."/>
            <person name="Montmayeur A."/>
            <person name="Murphy C."/>
            <person name="Neiman D."/>
            <person name="Pearson M."/>
            <person name="Priest M."/>
            <person name="Roberts A."/>
            <person name="Saif S."/>
            <person name="Shea T."/>
            <person name="Shenoy N."/>
            <person name="Sisk P."/>
            <person name="Stolte C."/>
            <person name="Sykes S."/>
            <person name="Wortman J."/>
            <person name="Nusbaum C."/>
            <person name="Birren B."/>
        </authorList>
    </citation>
    <scope>NUCLEOTIDE SEQUENCE [LARGE SCALE GENOMIC DNA]</scope>
    <source>
        <strain evidence="1">54008</strain>
    </source>
</reference>
<evidence type="ECO:0008006" key="2">
    <source>
        <dbReference type="Google" id="ProtNLM"/>
    </source>
</evidence>
<sequence>MGDPLSIASGVAGLVSLGLTVCNGLHTYFSAIKDRKEDVAIAHQSLALFRFHVFAVQSSAAKLGHRHSPAIDGLQLSLINCEMQLKCVETLLNELMPAEDQSLAKEIWRRQKLIARYPFDRKKLVQLEEYLSRANATLSSFIQTLNLDINIRMSDDLEAFKSSLETLDISTQTTLRTITTRLDVIGPRAEPSHLELLPSSIEDRNTTDSSNSIVLHKAAVGVTETKTSFNGTGRSFKDLSKAHSKPRYLQNTELEQRLCNKLADMDCTCGASNSKTSNRPASRTYRFWGGLTISRQGDVQANHRPGCIFFQKTRNNISKTTLTYFGLLSLFSQSFTVSLSQEYSAGPYSVSFGLQPCNIVKSSPAFQLFNVYSRSIHEIFNPRISNLDLDHIAESLIKKLRLIYRSGEASPFDVDEDGDNIAHMCFRVFLKCFECDERLKSSDIAIDAIFKMLTYLADIGVPITASNFSQSNVLSVSVKRLQNCWILPRVYKLVMNRDSNFYPELAHNKRLPPNLVVSTGKGWARHLDFLCENPDICEEIGFSELFLVVIEKDYGRLLAILAEEGSVLNISQTDLYGRNILHLSSNWPDGLRLLLQRQDVRALMYSNSDYLFDTHLTPLDFALFYSNICCNAPDQWTDCDDCTCYVAVQLLLEADCSVTAGSKVLEILADCSLKARKLFFKHLKDRRERLRNVALGILPKETLRQYGITANFLPDKTAYLLWSELQEAKEQRDQLTVDLTDSLNPYSGNLVIECQSFFDFPHHLQVAELALDYGLAPKDESGVPTLLSGNCLLAGRSFGRSEKVSMNYLEWLLQFDLKLELCLGPFRLSTLHRAAVFIGNQIFVSFNGYKHFYHSPQDVSTSELHDSETLLPAICHSKAQCSISCPCSSGMFARPLAHILPRMLWYQYCSGSTNFFENMAENIEFVVRSIDLLKLSGGSSEQSYMANCAIHILTMMSLGVRHLPICPSKLYYHPCDSECEEEEWKEILDEDRELIDHLQTLDEEFREAFDCQNVPIGEFLRGYWLTRMKEVIADLNKPLDDDGRYDLWEAGVVLKEDDTDGSECWVEDTEDEI</sequence>